<comment type="caution">
    <text evidence="4">The sequence shown here is derived from an EMBL/GenBank/DDBJ whole genome shotgun (WGS) entry which is preliminary data.</text>
</comment>
<keyword evidence="5" id="KW-1185">Reference proteome</keyword>
<evidence type="ECO:0000256" key="3">
    <source>
        <dbReference type="ARBA" id="ARBA00023002"/>
    </source>
</evidence>
<gene>
    <name evidence="4" type="ORF">HMN09_00007400</name>
</gene>
<dbReference type="PRINTS" id="PR00081">
    <property type="entry name" value="GDHRDH"/>
</dbReference>
<dbReference type="OrthoDB" id="498125at2759"/>
<dbReference type="GO" id="GO:0016616">
    <property type="term" value="F:oxidoreductase activity, acting on the CH-OH group of donors, NAD or NADP as acceptor"/>
    <property type="evidence" value="ECO:0007669"/>
    <property type="project" value="TreeGrafter"/>
</dbReference>
<dbReference type="InterPro" id="IPR002347">
    <property type="entry name" value="SDR_fam"/>
</dbReference>
<comment type="similarity">
    <text evidence="1">Belongs to the short-chain dehydrogenases/reductases (SDR) family.</text>
</comment>
<evidence type="ECO:0000256" key="1">
    <source>
        <dbReference type="ARBA" id="ARBA00006484"/>
    </source>
</evidence>
<evidence type="ECO:0000313" key="4">
    <source>
        <dbReference type="EMBL" id="KAF7322298.1"/>
    </source>
</evidence>
<dbReference type="EMBL" id="JACAZE010000001">
    <property type="protein sequence ID" value="KAF7322298.1"/>
    <property type="molecule type" value="Genomic_DNA"/>
</dbReference>
<dbReference type="AlphaFoldDB" id="A0A8H6TQT8"/>
<evidence type="ECO:0000256" key="2">
    <source>
        <dbReference type="ARBA" id="ARBA00022857"/>
    </source>
</evidence>
<dbReference type="InterPro" id="IPR020904">
    <property type="entry name" value="Sc_DH/Rdtase_CS"/>
</dbReference>
<dbReference type="PROSITE" id="PS00061">
    <property type="entry name" value="ADH_SHORT"/>
    <property type="match status" value="2"/>
</dbReference>
<dbReference type="PANTHER" id="PTHR42760:SF133">
    <property type="entry name" value="3-OXOACYL-[ACYL-CARRIER-PROTEIN] REDUCTASE"/>
    <property type="match status" value="1"/>
</dbReference>
<dbReference type="Gene3D" id="3.40.50.720">
    <property type="entry name" value="NAD(P)-binding Rossmann-like Domain"/>
    <property type="match status" value="2"/>
</dbReference>
<dbReference type="SUPFAM" id="SSF51735">
    <property type="entry name" value="NAD(P)-binding Rossmann-fold domains"/>
    <property type="match status" value="2"/>
</dbReference>
<evidence type="ECO:0000313" key="5">
    <source>
        <dbReference type="Proteomes" id="UP000613580"/>
    </source>
</evidence>
<proteinExistence type="inferred from homology"/>
<keyword evidence="2" id="KW-0521">NADP</keyword>
<dbReference type="InterPro" id="IPR036291">
    <property type="entry name" value="NAD(P)-bd_dom_sf"/>
</dbReference>
<accession>A0A8H6TQT8</accession>
<dbReference type="Pfam" id="PF00106">
    <property type="entry name" value="adh_short"/>
    <property type="match status" value="1"/>
</dbReference>
<dbReference type="Pfam" id="PF13561">
    <property type="entry name" value="adh_short_C2"/>
    <property type="match status" value="1"/>
</dbReference>
<reference evidence="4" key="1">
    <citation type="submission" date="2020-05" db="EMBL/GenBank/DDBJ databases">
        <title>Mycena genomes resolve the evolution of fungal bioluminescence.</title>
        <authorList>
            <person name="Tsai I.J."/>
        </authorList>
    </citation>
    <scope>NUCLEOTIDE SEQUENCE</scope>
    <source>
        <strain evidence="4">110903Hualien_Pintung</strain>
    </source>
</reference>
<evidence type="ECO:0008006" key="6">
    <source>
        <dbReference type="Google" id="ProtNLM"/>
    </source>
</evidence>
<protein>
    <recommendedName>
        <fullName evidence="6">NAD(P)-binding protein</fullName>
    </recommendedName>
</protein>
<dbReference type="PRINTS" id="PR00080">
    <property type="entry name" value="SDRFAMILY"/>
</dbReference>
<organism evidence="4 5">
    <name type="scientific">Mycena chlorophos</name>
    <name type="common">Agaric fungus</name>
    <name type="synonym">Agaricus chlorophos</name>
    <dbReference type="NCBI Taxonomy" id="658473"/>
    <lineage>
        <taxon>Eukaryota</taxon>
        <taxon>Fungi</taxon>
        <taxon>Dikarya</taxon>
        <taxon>Basidiomycota</taxon>
        <taxon>Agaricomycotina</taxon>
        <taxon>Agaricomycetes</taxon>
        <taxon>Agaricomycetidae</taxon>
        <taxon>Agaricales</taxon>
        <taxon>Marasmiineae</taxon>
        <taxon>Mycenaceae</taxon>
        <taxon>Mycena</taxon>
    </lineage>
</organism>
<dbReference type="FunFam" id="3.40.50.720:FF:000084">
    <property type="entry name" value="Short-chain dehydrogenase reductase"/>
    <property type="match status" value="2"/>
</dbReference>
<dbReference type="Proteomes" id="UP000613580">
    <property type="component" value="Unassembled WGS sequence"/>
</dbReference>
<dbReference type="PANTHER" id="PTHR42760">
    <property type="entry name" value="SHORT-CHAIN DEHYDROGENASES/REDUCTASES FAMILY MEMBER"/>
    <property type="match status" value="1"/>
</dbReference>
<name>A0A8H6TQT8_MYCCL</name>
<sequence length="553" mass="59102">MSTVPAGTTRVAIITGGAQGIGRAAALRLAQDGLDVAVADLPDKLQLLEEVVKEVEGLGKKALAVTVDITKEDEVSGMVDKVVATLGRLDVMVANAGVAQFPPVSVVDADLGYWEKIWQVNTRGVVLSYKYAARQMIKQNEGGRIIGASSIAGLRGYEGWGGYCMSKAAVKSLTQTVALELRQHRITVNAYAPGAIDTPMIAAPIDETEGIGFAIKQAFKIPEFRTGQPNDVAAVISFLASEGAHFVTDPDRTDARRQRWMCFYLMKGSLEQKNAIWARLSKAHYKQNLRRSATTWTSTTADMVRVAVVTGAAQGIGRAIALRLAEDGLNVAVADLPHKLDMLDAVVKEIKGLGKEACAICVDVAEEEQVKEMVQKVAETFGRLDVMVANAGIVLGLLTIFFAADLTNWEGVWRVNLRGVVLSYKYAARHMIKQGQGGRIIGASSVAALKATPGFGAYCISKAGVRSLTQCAALELREHRITVNAYAPGLIDTPMLAAAMDGMPVDENEASKAQQTFRIGQPKDVAAMVSFFASEGAHFVTGETVAVSDGFSL</sequence>
<keyword evidence="3" id="KW-0560">Oxidoreductase</keyword>